<dbReference type="PROSITE" id="PS50294">
    <property type="entry name" value="WD_REPEATS_REGION"/>
    <property type="match status" value="1"/>
</dbReference>
<feature type="region of interest" description="Disordered" evidence="4">
    <location>
        <begin position="405"/>
        <end position="477"/>
    </location>
</feature>
<dbReference type="InterPro" id="IPR015943">
    <property type="entry name" value="WD40/YVTN_repeat-like_dom_sf"/>
</dbReference>
<evidence type="ECO:0000259" key="5">
    <source>
        <dbReference type="Pfam" id="PF17120"/>
    </source>
</evidence>
<proteinExistence type="predicted"/>
<protein>
    <recommendedName>
        <fullName evidence="5">WDR59/RTC1-like RING zinc finger domain-containing protein</fullName>
    </recommendedName>
</protein>
<evidence type="ECO:0000256" key="2">
    <source>
        <dbReference type="ARBA" id="ARBA00022737"/>
    </source>
</evidence>
<feature type="compositionally biased region" description="Polar residues" evidence="4">
    <location>
        <begin position="420"/>
        <end position="431"/>
    </location>
</feature>
<dbReference type="GO" id="GO:0034198">
    <property type="term" value="P:cellular response to amino acid starvation"/>
    <property type="evidence" value="ECO:0007669"/>
    <property type="project" value="TreeGrafter"/>
</dbReference>
<keyword evidence="7" id="KW-1185">Reference proteome</keyword>
<keyword evidence="1 3" id="KW-0853">WD repeat</keyword>
<dbReference type="GO" id="GO:0005774">
    <property type="term" value="C:vacuolar membrane"/>
    <property type="evidence" value="ECO:0007669"/>
    <property type="project" value="TreeGrafter"/>
</dbReference>
<feature type="region of interest" description="Disordered" evidence="4">
    <location>
        <begin position="490"/>
        <end position="559"/>
    </location>
</feature>
<dbReference type="CDD" id="cd16488">
    <property type="entry name" value="mRING-H2-C3H3C2_Mio-like"/>
    <property type="match status" value="1"/>
</dbReference>
<feature type="repeat" description="WD" evidence="3">
    <location>
        <begin position="81"/>
        <end position="123"/>
    </location>
</feature>
<dbReference type="GO" id="GO:0035591">
    <property type="term" value="F:signaling adaptor activity"/>
    <property type="evidence" value="ECO:0007669"/>
    <property type="project" value="TreeGrafter"/>
</dbReference>
<dbReference type="PROSITE" id="PS00678">
    <property type="entry name" value="WD_REPEATS_1"/>
    <property type="match status" value="2"/>
</dbReference>
<dbReference type="InterPro" id="IPR019775">
    <property type="entry name" value="WD40_repeat_CS"/>
</dbReference>
<feature type="compositionally biased region" description="Basic and acidic residues" evidence="4">
    <location>
        <begin position="543"/>
        <end position="553"/>
    </location>
</feature>
<evidence type="ECO:0000256" key="3">
    <source>
        <dbReference type="PROSITE-ProRule" id="PRU00221"/>
    </source>
</evidence>
<dbReference type="Pfam" id="PF00400">
    <property type="entry name" value="WD40"/>
    <property type="match status" value="1"/>
</dbReference>
<feature type="domain" description="WDR59/RTC1-like RING zinc finger" evidence="5">
    <location>
        <begin position="1252"/>
        <end position="1296"/>
    </location>
</feature>
<dbReference type="SUPFAM" id="SSF50978">
    <property type="entry name" value="WD40 repeat-like"/>
    <property type="match status" value="1"/>
</dbReference>
<dbReference type="Gene3D" id="2.130.10.10">
    <property type="entry name" value="YVTN repeat-like/Quinoprotein amine dehydrogenase"/>
    <property type="match status" value="1"/>
</dbReference>
<evidence type="ECO:0000313" key="7">
    <source>
        <dbReference type="Proteomes" id="UP000030671"/>
    </source>
</evidence>
<feature type="compositionally biased region" description="Low complexity" evidence="4">
    <location>
        <begin position="508"/>
        <end position="520"/>
    </location>
</feature>
<dbReference type="InParanoid" id="W4JPF8"/>
<keyword evidence="2" id="KW-0677">Repeat</keyword>
<gene>
    <name evidence="6" type="ORF">HETIRDRAFT_423065</name>
</gene>
<evidence type="ECO:0000256" key="4">
    <source>
        <dbReference type="SAM" id="MobiDB-lite"/>
    </source>
</evidence>
<dbReference type="GO" id="GO:0035859">
    <property type="term" value="C:Seh1-associated complex"/>
    <property type="evidence" value="ECO:0007669"/>
    <property type="project" value="TreeGrafter"/>
</dbReference>
<dbReference type="SMART" id="SM00320">
    <property type="entry name" value="WD40"/>
    <property type="match status" value="5"/>
</dbReference>
<dbReference type="Pfam" id="PF17120">
    <property type="entry name" value="zf-RING_16"/>
    <property type="match status" value="1"/>
</dbReference>
<dbReference type="InterPro" id="IPR049567">
    <property type="entry name" value="WDR59-like"/>
</dbReference>
<dbReference type="InterPro" id="IPR001680">
    <property type="entry name" value="WD40_rpt"/>
</dbReference>
<dbReference type="GO" id="GO:1904263">
    <property type="term" value="P:positive regulation of TORC1 signaling"/>
    <property type="evidence" value="ECO:0007669"/>
    <property type="project" value="TreeGrafter"/>
</dbReference>
<feature type="compositionally biased region" description="Low complexity" evidence="4">
    <location>
        <begin position="745"/>
        <end position="755"/>
    </location>
</feature>
<dbReference type="PROSITE" id="PS50082">
    <property type="entry name" value="WD_REPEATS_2"/>
    <property type="match status" value="2"/>
</dbReference>
<feature type="region of interest" description="Disordered" evidence="4">
    <location>
        <begin position="740"/>
        <end position="759"/>
    </location>
</feature>
<dbReference type="HOGENOM" id="CLU_001497_3_0_1"/>
<dbReference type="PANTHER" id="PTHR46170">
    <property type="entry name" value="GATOR COMPLEX PROTEIN WDR59"/>
    <property type="match status" value="1"/>
</dbReference>
<dbReference type="OrthoDB" id="311712at2759"/>
<reference evidence="6 7" key="1">
    <citation type="journal article" date="2012" name="New Phytol.">
        <title>Insight into trade-off between wood decay and parasitism from the genome of a fungal forest pathogen.</title>
        <authorList>
            <person name="Olson A."/>
            <person name="Aerts A."/>
            <person name="Asiegbu F."/>
            <person name="Belbahri L."/>
            <person name="Bouzid O."/>
            <person name="Broberg A."/>
            <person name="Canback B."/>
            <person name="Coutinho P.M."/>
            <person name="Cullen D."/>
            <person name="Dalman K."/>
            <person name="Deflorio G."/>
            <person name="van Diepen L.T."/>
            <person name="Dunand C."/>
            <person name="Duplessis S."/>
            <person name="Durling M."/>
            <person name="Gonthier P."/>
            <person name="Grimwood J."/>
            <person name="Fossdal C.G."/>
            <person name="Hansson D."/>
            <person name="Henrissat B."/>
            <person name="Hietala A."/>
            <person name="Himmelstrand K."/>
            <person name="Hoffmeister D."/>
            <person name="Hogberg N."/>
            <person name="James T.Y."/>
            <person name="Karlsson M."/>
            <person name="Kohler A."/>
            <person name="Kues U."/>
            <person name="Lee Y.H."/>
            <person name="Lin Y.C."/>
            <person name="Lind M."/>
            <person name="Lindquist E."/>
            <person name="Lombard V."/>
            <person name="Lucas S."/>
            <person name="Lunden K."/>
            <person name="Morin E."/>
            <person name="Murat C."/>
            <person name="Park J."/>
            <person name="Raffaello T."/>
            <person name="Rouze P."/>
            <person name="Salamov A."/>
            <person name="Schmutz J."/>
            <person name="Solheim H."/>
            <person name="Stahlberg J."/>
            <person name="Velez H."/>
            <person name="de Vries R.P."/>
            <person name="Wiebenga A."/>
            <person name="Woodward S."/>
            <person name="Yakovlev I."/>
            <person name="Garbelotto M."/>
            <person name="Martin F."/>
            <person name="Grigoriev I.V."/>
            <person name="Stenlid J."/>
        </authorList>
    </citation>
    <scope>NUCLEOTIDE SEQUENCE [LARGE SCALE GENOMIC DNA]</scope>
    <source>
        <strain evidence="6 7">TC 32-1</strain>
    </source>
</reference>
<sequence>MSISPSYRDVVLAARKGLFIIDLEAPLELPRFLPQGGTWDVADVQWNPHPARAEYIVSTSSEKLLIWNLYLSGKTSIEHVLHSHYRAITDINWHTQDPDIVVSTGIDSWLWAWDLRTPSKPVMGLSAFNAQTGAVHLSELLSTTRDVMFSPLARELGDAGTQVKWNRQDGNVLASSHKNEVLIWDRRKGSIPVTCIQAHSAKIYGIDWAHNSSHEIVTCSLDKTIKVWDIHDLEGKSKPFQRSWGSSKVQYGYEPQTVIRTMYPVWRARDLPFGKGILSLPQRSEHALEMWTHSPDQPQPTTPVEVFEGHTDVVKEFVWRRGGPDWTEFQLITWSKDKTLRLWPVEADAMQRAGQPSGTHALPRMQGYADNGTSFRTPDITHKAEATFSAPVGHRGILAEVRAAPPSRNPGLRQRHQPLLNRTSIYSSTTLGPHGSIRSRRTQSESELDQAPTTTVLPIPNAARHGGTMSKGNVGGKSARVDAVQWLSNVRIGDKGREGSSGTGSGQNSGNASRIGSRSRQSSRDPPPGSGQTLLSFGTGGQKRSDSRSRWEGDADEQSLQDEITTVLTKLSASKIKLEKHDLTKRRTCTLGLNGPWGETSSVFIRVSFTFPNDYPQGLHPECTPSVELERTPLISMRNRALMLRRLRTILRSRRPCLEACLRFLLFRNEDQQERQTVHMGFESSSDEDESAMSRRGRDTGVTVLQNDKNIAEPRTSQGVFGPNGQLICFTHAPVRIVHNPLHDPSASSSAPPTSNDMQSVPRLFQSPALLSDAIRNLTMSSYDRPISISGSRHNEDGDNILHVMTDLLFFSRLKQRRASEQSRLEGLNGGYSLLPTRMMTVFLKDATFLVGADRELAKEYVFDGPLGDPTPAGMCMTNVVVAKKHGRSDHERFFHAIGMVFSAHSAKDVSFTAEDPWGSNPLVIHLVMEMYNEFAREKDVQMLAMVAVILLKMYHSPHVIHKESPSVRVISPPAPAIPRVATGDYFAVVRRRKDNRAPPLSPVWNRTASSPTANLVSTSLSSLSSRGSWSSLFNTGSMRQLMTGTQQETTREIPYLASSSGPENEIVATPVPGVKKHILSASGMDSPTSRRKGRATDLNMDVSAVTSSKRISVAFAPGHAQNSQGQHPTFSQVVSARTSLSTRTLVVNDYRDTLHQEQTRSLSLFRPPFIEKLVDHILAYAEILFRWELLQQRLELLKSISQELHVYVKHDTALEQNHLGFVSLCTRCEDDATPRGHRPCSSCHARLTMPLCSICRLPVKGLCYSCLACNHVSHVGCWKAANVAACATGCGCVCKGIDARVNGQDSLSRFTFSPQPISSQPLL</sequence>
<dbReference type="FunCoup" id="W4JPF8">
    <property type="interactions" value="224"/>
</dbReference>
<dbReference type="InterPro" id="IPR049566">
    <property type="entry name" value="WDR59_RTC1-like_RING_Znf"/>
</dbReference>
<dbReference type="Proteomes" id="UP000030671">
    <property type="component" value="Unassembled WGS sequence"/>
</dbReference>
<organism evidence="6 7">
    <name type="scientific">Heterobasidion irregulare (strain TC 32-1)</name>
    <dbReference type="NCBI Taxonomy" id="747525"/>
    <lineage>
        <taxon>Eukaryota</taxon>
        <taxon>Fungi</taxon>
        <taxon>Dikarya</taxon>
        <taxon>Basidiomycota</taxon>
        <taxon>Agaricomycotina</taxon>
        <taxon>Agaricomycetes</taxon>
        <taxon>Russulales</taxon>
        <taxon>Bondarzewiaceae</taxon>
        <taxon>Heterobasidion</taxon>
        <taxon>Heterobasidion annosum species complex</taxon>
    </lineage>
</organism>
<name>W4JPF8_HETIT</name>
<dbReference type="EMBL" id="KI925466">
    <property type="protein sequence ID" value="ETW75349.1"/>
    <property type="molecule type" value="Genomic_DNA"/>
</dbReference>
<feature type="repeat" description="WD" evidence="3">
    <location>
        <begin position="196"/>
        <end position="230"/>
    </location>
</feature>
<dbReference type="STRING" id="747525.W4JPF8"/>
<dbReference type="InterPro" id="IPR036322">
    <property type="entry name" value="WD40_repeat_dom_sf"/>
</dbReference>
<feature type="region of interest" description="Disordered" evidence="4">
    <location>
        <begin position="677"/>
        <end position="697"/>
    </location>
</feature>
<dbReference type="KEGG" id="hir:HETIRDRAFT_423065"/>
<dbReference type="eggNOG" id="KOG0309">
    <property type="taxonomic scope" value="Eukaryota"/>
</dbReference>
<evidence type="ECO:0000256" key="1">
    <source>
        <dbReference type="ARBA" id="ARBA00022574"/>
    </source>
</evidence>
<dbReference type="RefSeq" id="XP_009552776.1">
    <property type="nucleotide sequence ID" value="XM_009554481.1"/>
</dbReference>
<evidence type="ECO:0000313" key="6">
    <source>
        <dbReference type="EMBL" id="ETW75349.1"/>
    </source>
</evidence>
<dbReference type="GeneID" id="20673863"/>
<accession>W4JPF8</accession>
<dbReference type="PANTHER" id="PTHR46170:SF1">
    <property type="entry name" value="GATOR COMPLEX PROTEIN WDR59"/>
    <property type="match status" value="1"/>
</dbReference>